<comment type="catalytic activity">
    <reaction evidence="5">
        <text>[protein]-peptidylproline (omega=180) = [protein]-peptidylproline (omega=0)</text>
        <dbReference type="Rhea" id="RHEA:16237"/>
        <dbReference type="Rhea" id="RHEA-COMP:10747"/>
        <dbReference type="Rhea" id="RHEA-COMP:10748"/>
        <dbReference type="ChEBI" id="CHEBI:83833"/>
        <dbReference type="ChEBI" id="CHEBI:83834"/>
        <dbReference type="EC" id="5.2.1.8"/>
    </reaction>
</comment>
<evidence type="ECO:0000259" key="7">
    <source>
        <dbReference type="PROSITE" id="PS50072"/>
    </source>
</evidence>
<dbReference type="GO" id="GO:0016853">
    <property type="term" value="F:isomerase activity"/>
    <property type="evidence" value="ECO:0007669"/>
    <property type="project" value="UniProtKB-KW"/>
</dbReference>
<dbReference type="PANTHER" id="PTHR45625:SF4">
    <property type="entry name" value="PEPTIDYLPROLYL ISOMERASE DOMAIN AND WD REPEAT-CONTAINING PROTEIN 1"/>
    <property type="match status" value="1"/>
</dbReference>
<dbReference type="InterPro" id="IPR020892">
    <property type="entry name" value="Cyclophilin-type_PPIase_CS"/>
</dbReference>
<dbReference type="PIRSF" id="PIRSF001467">
    <property type="entry name" value="Peptidylpro_ismrse"/>
    <property type="match status" value="1"/>
</dbReference>
<dbReference type="Gene3D" id="2.40.100.10">
    <property type="entry name" value="Cyclophilin-like"/>
    <property type="match status" value="1"/>
</dbReference>
<reference evidence="8 9" key="1">
    <citation type="journal article" date="2023" name="ISME J.">
        <title>Cultivation and genomic characterization of novel and ubiquitous marine nitrite-oxidizing bacteria from the Nitrospirales.</title>
        <authorList>
            <person name="Mueller A.J."/>
            <person name="Daebeler A."/>
            <person name="Herbold C.W."/>
            <person name="Kirkegaard R.H."/>
            <person name="Daims H."/>
        </authorList>
    </citation>
    <scope>NUCLEOTIDE SEQUENCE [LARGE SCALE GENOMIC DNA]</scope>
    <source>
        <strain evidence="8 9">EB</strain>
    </source>
</reference>
<organism evidence="8 9">
    <name type="scientific">Candidatus Nitronereus thalassa</name>
    <dbReference type="NCBI Taxonomy" id="3020898"/>
    <lineage>
        <taxon>Bacteria</taxon>
        <taxon>Pseudomonadati</taxon>
        <taxon>Nitrospirota</taxon>
        <taxon>Nitrospiria</taxon>
        <taxon>Nitrospirales</taxon>
        <taxon>Nitrospiraceae</taxon>
        <taxon>Candidatus Nitronereus</taxon>
    </lineage>
</organism>
<evidence type="ECO:0000256" key="1">
    <source>
        <dbReference type="ARBA" id="ARBA00002388"/>
    </source>
</evidence>
<protein>
    <recommendedName>
        <fullName evidence="5">Peptidyl-prolyl cis-trans isomerase</fullName>
        <shortName evidence="5">PPIase</shortName>
        <ecNumber evidence="5">5.2.1.8</ecNumber>
    </recommendedName>
</protein>
<keyword evidence="4 5" id="KW-0413">Isomerase</keyword>
<dbReference type="CDD" id="cd00317">
    <property type="entry name" value="cyclophilin"/>
    <property type="match status" value="1"/>
</dbReference>
<dbReference type="Proteomes" id="UP001250932">
    <property type="component" value="Unassembled WGS sequence"/>
</dbReference>
<gene>
    <name evidence="8" type="ORF">PPG34_06855</name>
</gene>
<dbReference type="PANTHER" id="PTHR45625">
    <property type="entry name" value="PEPTIDYL-PROLYL CIS-TRANS ISOMERASE-RELATED"/>
    <property type="match status" value="1"/>
</dbReference>
<accession>A0ABU3K6T8</accession>
<evidence type="ECO:0000256" key="4">
    <source>
        <dbReference type="ARBA" id="ARBA00023235"/>
    </source>
</evidence>
<sequence length="176" mass="19647">MSETIAFKKKNPKVVISTKFGDITIRFFTDVAPRHVENFLNLAKIGFYDGTTFHRVIPGFIIQGGDPLSKETDRSLHGQGGPGFSLNPEPSDQPHRRGTVSMAKMPRNEDRTRDVTDNGSQFFICVQDNSSLDRTYSAFGKVMKGMDVVDKIVAIPCDERDNPLEPVVMKIKEVAE</sequence>
<comment type="caution">
    <text evidence="8">The sequence shown here is derived from an EMBL/GenBank/DDBJ whole genome shotgun (WGS) entry which is preliminary data.</text>
</comment>
<evidence type="ECO:0000256" key="2">
    <source>
        <dbReference type="ARBA" id="ARBA00007365"/>
    </source>
</evidence>
<dbReference type="InterPro" id="IPR002130">
    <property type="entry name" value="Cyclophilin-type_PPIase_dom"/>
</dbReference>
<dbReference type="SUPFAM" id="SSF50891">
    <property type="entry name" value="Cyclophilin-like"/>
    <property type="match status" value="1"/>
</dbReference>
<evidence type="ECO:0000256" key="6">
    <source>
        <dbReference type="SAM" id="MobiDB-lite"/>
    </source>
</evidence>
<dbReference type="Pfam" id="PF00160">
    <property type="entry name" value="Pro_isomerase"/>
    <property type="match status" value="1"/>
</dbReference>
<comment type="similarity">
    <text evidence="2 5">Belongs to the cyclophilin-type PPIase family.</text>
</comment>
<evidence type="ECO:0000256" key="5">
    <source>
        <dbReference type="RuleBase" id="RU363019"/>
    </source>
</evidence>
<dbReference type="RefSeq" id="WP_313832424.1">
    <property type="nucleotide sequence ID" value="NZ_JAQOUE010000001.1"/>
</dbReference>
<proteinExistence type="inferred from homology"/>
<keyword evidence="3 5" id="KW-0697">Rotamase</keyword>
<dbReference type="PRINTS" id="PR00153">
    <property type="entry name" value="CSAPPISMRASE"/>
</dbReference>
<feature type="compositionally biased region" description="Basic and acidic residues" evidence="6">
    <location>
        <begin position="106"/>
        <end position="115"/>
    </location>
</feature>
<dbReference type="EMBL" id="JAQOUE010000001">
    <property type="protein sequence ID" value="MDT7042067.1"/>
    <property type="molecule type" value="Genomic_DNA"/>
</dbReference>
<evidence type="ECO:0000313" key="8">
    <source>
        <dbReference type="EMBL" id="MDT7042067.1"/>
    </source>
</evidence>
<feature type="domain" description="PPIase cyclophilin-type" evidence="7">
    <location>
        <begin position="21"/>
        <end position="169"/>
    </location>
</feature>
<dbReference type="InterPro" id="IPR029000">
    <property type="entry name" value="Cyclophilin-like_dom_sf"/>
</dbReference>
<keyword evidence="9" id="KW-1185">Reference proteome</keyword>
<feature type="region of interest" description="Disordered" evidence="6">
    <location>
        <begin position="68"/>
        <end position="115"/>
    </location>
</feature>
<comment type="function">
    <text evidence="1 5">PPIases accelerate the folding of proteins. It catalyzes the cis-trans isomerization of proline imidic peptide bonds in oligopeptides.</text>
</comment>
<dbReference type="PROSITE" id="PS50072">
    <property type="entry name" value="CSA_PPIASE_2"/>
    <property type="match status" value="1"/>
</dbReference>
<evidence type="ECO:0000313" key="9">
    <source>
        <dbReference type="Proteomes" id="UP001250932"/>
    </source>
</evidence>
<dbReference type="EC" id="5.2.1.8" evidence="5"/>
<evidence type="ECO:0000256" key="3">
    <source>
        <dbReference type="ARBA" id="ARBA00023110"/>
    </source>
</evidence>
<dbReference type="PROSITE" id="PS00170">
    <property type="entry name" value="CSA_PPIASE_1"/>
    <property type="match status" value="1"/>
</dbReference>
<dbReference type="InterPro" id="IPR044666">
    <property type="entry name" value="Cyclophilin_A-like"/>
</dbReference>
<name>A0ABU3K6T8_9BACT</name>
<dbReference type="InterPro" id="IPR024936">
    <property type="entry name" value="Cyclophilin-type_PPIase"/>
</dbReference>